<evidence type="ECO:0000259" key="16">
    <source>
        <dbReference type="PROSITE" id="PS50011"/>
    </source>
</evidence>
<dbReference type="InterPro" id="IPR015943">
    <property type="entry name" value="WD40/YVTN_repeat-like_dom_sf"/>
</dbReference>
<dbReference type="InterPro" id="IPR021133">
    <property type="entry name" value="HEAT_type_2"/>
</dbReference>
<dbReference type="GO" id="GO:0071561">
    <property type="term" value="C:nucleus-vacuole junction"/>
    <property type="evidence" value="ECO:0000318"/>
    <property type="project" value="GO_Central"/>
</dbReference>
<dbReference type="SUPFAM" id="SSF48371">
    <property type="entry name" value="ARM repeat"/>
    <property type="match status" value="1"/>
</dbReference>
<evidence type="ECO:0000313" key="17">
    <source>
        <dbReference type="EMBL" id="AAS51604.2"/>
    </source>
</evidence>
<keyword evidence="3" id="KW-0723">Serine/threonine-protein kinase</keyword>
<sequence length="1411" mass="159980">MGAQLSLLAQTSPSIALSSYIDILDDVHYVTHLNSSRFLKTCKALDPNGEIIIKVFIKPTENYSLQEQYEQIRNESLRLAQLPNVLNYSKIIETDRAGYLIRQHLKMNLYDRLSSRPFLQEIELKFLAFQLLQALEDLHSKGLTHGDLKTENILVTSWGWLIVTDVSSFFKPVYLPDDNPGEFSFYFDTSGRRSCYVAPERFNSALYKHSNNDTRPTKEMDVFSAGCCIAEMFSEGHSTFNLSELFKYKTGEHAAEDIISTSIKNTHLRSLISDMIQLRPEKRLTVPEILLKYRDSFFPSYFYTFTYEYFRDLAVLNGHSSALNSTCSSDTLADRVDNIDGMVTKVYQDYSKICSSLHYPVVHSRNRDQESRKLITGRVKLPVLGEVELQQYKPDSPQLQEESALLFLTFLLHAVRNLVSSGNKLKCLELITALSQYVSDGNKLDRVLPFVCAMFFDTTPTVQGLAIQSLTQILSIVSTLTSINDNVFVDYILPRLKQVLQSSKNNPYVRMILADSIGNIADSAVRFQEISQILRPPSNTEVSNSRKIRRRLVRNFEEITVALLTDVESSVKLALLENILPVCNLFGREKTNDIILSHLITYLNDKNSLVRIKLVQAITGIVILLGPITLEQYVLPLLIQTITDSEELVVVNILQSLKWLCEVGMMRRRYFYEIAEIVTVLLLHPNAWIRQFSLLLILEMSSKLSKAEVYCILYPIIRPYFEFDVTFSWESMFASCKKPVSRNVYNLLCTWSLRATKTLFWKQVPSKSVDSFGNNSIEFITKDYTAKNYGFNSGMKVSSASVSLPSNKEIPLTTEDKNWLDKLRAVGLHESETWKLAALRTYVFRVSKMLARKPELQDELDTRKAHSTFSNSFIMPRNIFFDVDIVDENRVENSHLNTENKCSSDSLSTTLGTNSHRYLPLSIGVNGSLILSKKASPTIRSNLDNVYVQLEPTSEYPISFAHAPRKTAQESKFVISNSYDGDVSTIKQYLRNVNIKPYLKSYREFGPYFNQSSGTKRQSSGTAFKGKLHFHLTENRPASIVKIVTSEYKPYCISASDQGVLKLWDLTKLRDGEVYDPPIHYDLGSSIVDLRFLPNYDVFAAATRDGSVSFLRVCFKERNSMEAYSHFEVIRKYTLKDENEYATNIQLSASDSKPYALFTTNYSRIILLDIRTTELIATMQNNQRHGAILSCTAASDLSWFILGTSKGILDLWDSRFRVLVKSWTFAENFPITHIEPYPSLTRRAENNIVLVGGSRRSLVSVWDISKAVCREVVLTADSKCLSTDFIAVEKGIEDLAVHIDPFSTTVSAIHVSGHRVYIADRETGSILMVNFRNKAQNCIVVGHSEQNISFSSSQLSSTLGLTIRSVSDSAAMHSLGVYFHTDIINSFTIAKDTPEPLLISGDNSGVINIYR</sequence>
<dbReference type="Pfam" id="PF00069">
    <property type="entry name" value="Pkinase"/>
    <property type="match status" value="1"/>
</dbReference>
<keyword evidence="7" id="KW-0547">Nucleotide-binding</keyword>
<dbReference type="HOGENOM" id="CLU_001696_0_1_1"/>
<dbReference type="Pfam" id="PF22956">
    <property type="entry name" value="VPS15-like_hel"/>
    <property type="match status" value="1"/>
</dbReference>
<dbReference type="OrthoDB" id="242910at2759"/>
<evidence type="ECO:0000256" key="1">
    <source>
        <dbReference type="ARBA" id="ARBA00004455"/>
    </source>
</evidence>
<dbReference type="GO" id="GO:0043130">
    <property type="term" value="F:ubiquitin binding"/>
    <property type="evidence" value="ECO:0007669"/>
    <property type="project" value="EnsemblFungi"/>
</dbReference>
<evidence type="ECO:0000256" key="14">
    <source>
        <dbReference type="ARBA" id="ARBA00048977"/>
    </source>
</evidence>
<dbReference type="STRING" id="284811.Q75B86"/>
<dbReference type="CDD" id="cd13980">
    <property type="entry name" value="STKc_Vps15"/>
    <property type="match status" value="1"/>
</dbReference>
<dbReference type="GO" id="GO:0005770">
    <property type="term" value="C:late endosome"/>
    <property type="evidence" value="ECO:0000318"/>
    <property type="project" value="GO_Central"/>
</dbReference>
<dbReference type="SUPFAM" id="SSF50978">
    <property type="entry name" value="WD40 repeat-like"/>
    <property type="match status" value="1"/>
</dbReference>
<dbReference type="EC" id="2.7.11.1" evidence="2"/>
<evidence type="ECO:0000256" key="6">
    <source>
        <dbReference type="ARBA" id="ARBA00022737"/>
    </source>
</evidence>
<evidence type="ECO:0000256" key="11">
    <source>
        <dbReference type="ARBA" id="ARBA00023006"/>
    </source>
</evidence>
<dbReference type="Gene3D" id="1.25.10.10">
    <property type="entry name" value="Leucine-rich Repeat Variant"/>
    <property type="match status" value="1"/>
</dbReference>
<evidence type="ECO:0000256" key="10">
    <source>
        <dbReference type="ARBA" id="ARBA00022840"/>
    </source>
</evidence>
<dbReference type="PROSITE" id="PS00108">
    <property type="entry name" value="PROTEIN_KINASE_ST"/>
    <property type="match status" value="1"/>
</dbReference>
<evidence type="ECO:0000256" key="15">
    <source>
        <dbReference type="PROSITE-ProRule" id="PRU00103"/>
    </source>
</evidence>
<dbReference type="KEGG" id="ago:AGOS_ADL316C"/>
<dbReference type="OMA" id="YNLLCSW"/>
<dbReference type="GO" id="GO:0032968">
    <property type="term" value="P:positive regulation of transcription elongation by RNA polymerase II"/>
    <property type="evidence" value="ECO:0007669"/>
    <property type="project" value="EnsemblFungi"/>
</dbReference>
<feature type="domain" description="Protein kinase" evidence="16">
    <location>
        <begin position="27"/>
        <end position="298"/>
    </location>
</feature>
<dbReference type="GO" id="GO:0120095">
    <property type="term" value="C:vacuole-isolation membrane contact site"/>
    <property type="evidence" value="ECO:0007669"/>
    <property type="project" value="EnsemblFungi"/>
</dbReference>
<dbReference type="GO" id="GO:0034271">
    <property type="term" value="C:phosphatidylinositol 3-kinase complex, class III, type I"/>
    <property type="evidence" value="ECO:0000318"/>
    <property type="project" value="GO_Central"/>
</dbReference>
<dbReference type="InterPro" id="IPR011989">
    <property type="entry name" value="ARM-like"/>
</dbReference>
<keyword evidence="9" id="KW-0418">Kinase</keyword>
<evidence type="ECO:0000256" key="5">
    <source>
        <dbReference type="ARBA" id="ARBA00022679"/>
    </source>
</evidence>
<dbReference type="eggNOG" id="KOG1240">
    <property type="taxonomic scope" value="Eukaryota"/>
</dbReference>
<evidence type="ECO:0000256" key="9">
    <source>
        <dbReference type="ARBA" id="ARBA00022777"/>
    </source>
</evidence>
<dbReference type="InterPro" id="IPR016024">
    <property type="entry name" value="ARM-type_fold"/>
</dbReference>
<dbReference type="SMART" id="SM00320">
    <property type="entry name" value="WD40"/>
    <property type="match status" value="4"/>
</dbReference>
<dbReference type="GO" id="GO:0046854">
    <property type="term" value="P:phosphatidylinositol phosphate biosynthetic process"/>
    <property type="evidence" value="ECO:0007669"/>
    <property type="project" value="EnsemblFungi"/>
</dbReference>
<keyword evidence="10" id="KW-0067">ATP-binding</keyword>
<keyword evidence="5" id="KW-0808">Transferase</keyword>
<dbReference type="GO" id="GO:0000425">
    <property type="term" value="P:pexophagy"/>
    <property type="evidence" value="ECO:0000318"/>
    <property type="project" value="GO_Central"/>
</dbReference>
<dbReference type="InterPro" id="IPR045162">
    <property type="entry name" value="Vps15-like"/>
</dbReference>
<proteinExistence type="predicted"/>
<organism evidence="17 18">
    <name type="scientific">Eremothecium gossypii (strain ATCC 10895 / CBS 109.51 / FGSC 9923 / NRRL Y-1056)</name>
    <name type="common">Yeast</name>
    <name type="synonym">Ashbya gossypii</name>
    <dbReference type="NCBI Taxonomy" id="284811"/>
    <lineage>
        <taxon>Eukaryota</taxon>
        <taxon>Fungi</taxon>
        <taxon>Dikarya</taxon>
        <taxon>Ascomycota</taxon>
        <taxon>Saccharomycotina</taxon>
        <taxon>Saccharomycetes</taxon>
        <taxon>Saccharomycetales</taxon>
        <taxon>Saccharomycetaceae</taxon>
        <taxon>Eremothecium</taxon>
    </lineage>
</organism>
<keyword evidence="6" id="KW-0677">Repeat</keyword>
<dbReference type="SUPFAM" id="SSF56112">
    <property type="entry name" value="Protein kinase-like (PK-like)"/>
    <property type="match status" value="1"/>
</dbReference>
<dbReference type="GO" id="GO:0006623">
    <property type="term" value="P:protein targeting to vacuole"/>
    <property type="evidence" value="ECO:0000318"/>
    <property type="project" value="GO_Central"/>
</dbReference>
<evidence type="ECO:0000256" key="7">
    <source>
        <dbReference type="ARBA" id="ARBA00022741"/>
    </source>
</evidence>
<dbReference type="GO" id="GO:0005794">
    <property type="term" value="C:Golgi apparatus"/>
    <property type="evidence" value="ECO:0007669"/>
    <property type="project" value="UniProtKB-SubCell"/>
</dbReference>
<dbReference type="InterPro" id="IPR008271">
    <property type="entry name" value="Ser/Thr_kinase_AS"/>
</dbReference>
<name>Q75B86_EREGS</name>
<evidence type="ECO:0000256" key="13">
    <source>
        <dbReference type="ARBA" id="ARBA00048659"/>
    </source>
</evidence>
<dbReference type="InterPro" id="IPR011009">
    <property type="entry name" value="Kinase-like_dom_sf"/>
</dbReference>
<dbReference type="GO" id="GO:0005524">
    <property type="term" value="F:ATP binding"/>
    <property type="evidence" value="ECO:0007669"/>
    <property type="project" value="UniProtKB-KW"/>
</dbReference>
<dbReference type="GO" id="GO:0051365">
    <property type="term" value="P:cellular response to potassium ion starvation"/>
    <property type="evidence" value="ECO:0007669"/>
    <property type="project" value="EnsemblFungi"/>
</dbReference>
<dbReference type="Gene3D" id="2.130.10.10">
    <property type="entry name" value="YVTN repeat-like/Quinoprotein amine dehydrogenase"/>
    <property type="match status" value="1"/>
</dbReference>
<dbReference type="PANTHER" id="PTHR17583">
    <property type="entry name" value="PHOSPHOINOSITIDE 3-KINASE REGULATORY SUBUNIT 4"/>
    <property type="match status" value="1"/>
</dbReference>
<dbReference type="InterPro" id="IPR001680">
    <property type="entry name" value="WD40_rpt"/>
</dbReference>
<dbReference type="SMART" id="SM00220">
    <property type="entry name" value="S_TKc"/>
    <property type="match status" value="1"/>
</dbReference>
<gene>
    <name evidence="17" type="ORF">AGOS_ADL316C</name>
</gene>
<dbReference type="GO" id="GO:0045324">
    <property type="term" value="P:late endosome to vacuole transport"/>
    <property type="evidence" value="ECO:0000318"/>
    <property type="project" value="GO_Central"/>
</dbReference>
<dbReference type="PANTHER" id="PTHR17583:SF0">
    <property type="entry name" value="PHOSPHOINOSITIDE 3-KINASE REGULATORY SUBUNIT 4"/>
    <property type="match status" value="1"/>
</dbReference>
<dbReference type="EMBL" id="AE016817">
    <property type="protein sequence ID" value="AAS51604.2"/>
    <property type="molecule type" value="Genomic_DNA"/>
</dbReference>
<dbReference type="GO" id="GO:0010008">
    <property type="term" value="C:endosome membrane"/>
    <property type="evidence" value="ECO:0007669"/>
    <property type="project" value="UniProtKB-SubCell"/>
</dbReference>
<evidence type="ECO:0000256" key="2">
    <source>
        <dbReference type="ARBA" id="ARBA00012513"/>
    </source>
</evidence>
<evidence type="ECO:0000313" key="18">
    <source>
        <dbReference type="Proteomes" id="UP000000591"/>
    </source>
</evidence>
<dbReference type="FunCoup" id="Q75B86">
    <property type="interactions" value="917"/>
</dbReference>
<keyword evidence="11" id="KW-0072">Autophagy</keyword>
<dbReference type="Proteomes" id="UP000000591">
    <property type="component" value="Chromosome IV"/>
</dbReference>
<dbReference type="GO" id="GO:0004674">
    <property type="term" value="F:protein serine/threonine kinase activity"/>
    <property type="evidence" value="ECO:0000318"/>
    <property type="project" value="GO_Central"/>
</dbReference>
<dbReference type="PROSITE" id="PS50077">
    <property type="entry name" value="HEAT_REPEAT"/>
    <property type="match status" value="1"/>
</dbReference>
<evidence type="ECO:0000256" key="3">
    <source>
        <dbReference type="ARBA" id="ARBA00022527"/>
    </source>
</evidence>
<dbReference type="InterPro" id="IPR000719">
    <property type="entry name" value="Prot_kinase_dom"/>
</dbReference>
<dbReference type="GO" id="GO:0000011">
    <property type="term" value="P:vacuole inheritance"/>
    <property type="evidence" value="ECO:0007669"/>
    <property type="project" value="EnsemblFungi"/>
</dbReference>
<feature type="repeat" description="HEAT" evidence="15">
    <location>
        <begin position="595"/>
        <end position="633"/>
    </location>
</feature>
<protein>
    <recommendedName>
        <fullName evidence="2">non-specific serine/threonine protein kinase</fullName>
        <ecNumber evidence="2">2.7.11.1</ecNumber>
    </recommendedName>
</protein>
<dbReference type="FunFam" id="1.10.510.10:FF:000497">
    <property type="entry name" value="Phosphoinositide 3-kinase regulatory subunit"/>
    <property type="match status" value="1"/>
</dbReference>
<evidence type="ECO:0000256" key="12">
    <source>
        <dbReference type="ARBA" id="ARBA00037864"/>
    </source>
</evidence>
<dbReference type="GeneID" id="4619915"/>
<comment type="catalytic activity">
    <reaction evidence="13">
        <text>L-threonyl-[protein] + ATP = O-phospho-L-threonyl-[protein] + ADP + H(+)</text>
        <dbReference type="Rhea" id="RHEA:46608"/>
        <dbReference type="Rhea" id="RHEA-COMP:11060"/>
        <dbReference type="Rhea" id="RHEA-COMP:11605"/>
        <dbReference type="ChEBI" id="CHEBI:15378"/>
        <dbReference type="ChEBI" id="CHEBI:30013"/>
        <dbReference type="ChEBI" id="CHEBI:30616"/>
        <dbReference type="ChEBI" id="CHEBI:61977"/>
        <dbReference type="ChEBI" id="CHEBI:456216"/>
        <dbReference type="EC" id="2.7.11.1"/>
    </reaction>
    <physiologicalReaction direction="left-to-right" evidence="13">
        <dbReference type="Rhea" id="RHEA:46609"/>
    </physiologicalReaction>
</comment>
<evidence type="ECO:0000256" key="8">
    <source>
        <dbReference type="ARBA" id="ARBA00022753"/>
    </source>
</evidence>
<dbReference type="PROSITE" id="PS50011">
    <property type="entry name" value="PROTEIN_KINASE_DOM"/>
    <property type="match status" value="1"/>
</dbReference>
<dbReference type="RefSeq" id="NP_983780.2">
    <property type="nucleotide sequence ID" value="NM_209133.2"/>
</dbReference>
<keyword evidence="8" id="KW-0967">Endosome</keyword>
<comment type="subcellular location">
    <subcellularLocation>
        <location evidence="1">Endosome membrane</location>
        <topology evidence="1">Lipid-anchor</topology>
    </subcellularLocation>
    <subcellularLocation>
        <location evidence="12">Golgi apparatus</location>
        <location evidence="12">trans-Golgi network membrane</location>
        <topology evidence="12">Lipid-anchor</topology>
    </subcellularLocation>
</comment>
<dbReference type="InterPro" id="IPR055231">
    <property type="entry name" value="2AA_helical"/>
</dbReference>
<reference evidence="17 18" key="1">
    <citation type="journal article" date="2004" name="Science">
        <title>The Ashbya gossypii genome as a tool for mapping the ancient Saccharomyces cerevisiae genome.</title>
        <authorList>
            <person name="Dietrich F.S."/>
            <person name="Voegeli S."/>
            <person name="Brachat S."/>
            <person name="Lerch A."/>
            <person name="Gates K."/>
            <person name="Steiner S."/>
            <person name="Mohr C."/>
            <person name="Pohlmann R."/>
            <person name="Luedi P."/>
            <person name="Choi S."/>
            <person name="Wing R.A."/>
            <person name="Flavier A."/>
            <person name="Gaffney T.D."/>
            <person name="Philippsen P."/>
        </authorList>
    </citation>
    <scope>NUCLEOTIDE SEQUENCE [LARGE SCALE GENOMIC DNA]</scope>
    <source>
        <strain evidence="18">ATCC 10895 / CBS 109.51 / FGSC 9923 / NRRL Y-1056</strain>
    </source>
</reference>
<accession>Q75B86</accession>
<dbReference type="GO" id="GO:0045053">
    <property type="term" value="P:protein retention in Golgi apparatus"/>
    <property type="evidence" value="ECO:0007669"/>
    <property type="project" value="EnsemblFungi"/>
</dbReference>
<reference evidence="18" key="2">
    <citation type="journal article" date="2013" name="G3 (Bethesda)">
        <title>Genomes of Ashbya fungi isolated from insects reveal four mating-type loci, numerous translocations, lack of transposons, and distinct gene duplications.</title>
        <authorList>
            <person name="Dietrich F.S."/>
            <person name="Voegeli S."/>
            <person name="Kuo S."/>
            <person name="Philippsen P."/>
        </authorList>
    </citation>
    <scope>GENOME REANNOTATION</scope>
    <source>
        <strain evidence="18">ATCC 10895 / CBS 109.51 / FGSC 9923 / NRRL Y-1056</strain>
    </source>
</reference>
<dbReference type="Gene3D" id="1.10.510.10">
    <property type="entry name" value="Transferase(Phosphotransferase) domain 1"/>
    <property type="match status" value="1"/>
</dbReference>
<dbReference type="GO" id="GO:0034272">
    <property type="term" value="C:phosphatidylinositol 3-kinase complex, class III, type II"/>
    <property type="evidence" value="ECO:0000318"/>
    <property type="project" value="GO_Central"/>
</dbReference>
<keyword evidence="18" id="KW-1185">Reference proteome</keyword>
<dbReference type="InParanoid" id="Q75B86"/>
<evidence type="ECO:0000256" key="4">
    <source>
        <dbReference type="ARBA" id="ARBA00022574"/>
    </source>
</evidence>
<comment type="catalytic activity">
    <reaction evidence="14">
        <text>L-seryl-[protein] + ATP = O-phospho-L-seryl-[protein] + ADP + H(+)</text>
        <dbReference type="Rhea" id="RHEA:17989"/>
        <dbReference type="Rhea" id="RHEA-COMP:9863"/>
        <dbReference type="Rhea" id="RHEA-COMP:11604"/>
        <dbReference type="ChEBI" id="CHEBI:15378"/>
        <dbReference type="ChEBI" id="CHEBI:29999"/>
        <dbReference type="ChEBI" id="CHEBI:30616"/>
        <dbReference type="ChEBI" id="CHEBI:83421"/>
        <dbReference type="ChEBI" id="CHEBI:456216"/>
        <dbReference type="EC" id="2.7.11.1"/>
    </reaction>
    <physiologicalReaction direction="left-to-right" evidence="14">
        <dbReference type="Rhea" id="RHEA:17990"/>
    </physiologicalReaction>
</comment>
<keyword evidence="4" id="KW-0853">WD repeat</keyword>
<dbReference type="InterPro" id="IPR036322">
    <property type="entry name" value="WD40_repeat_dom_sf"/>
</dbReference>